<reference evidence="2 3" key="1">
    <citation type="journal article" date="2019" name="Int. J. Syst. Evol. Microbiol.">
        <title>The Global Catalogue of Microorganisms (GCM) 10K type strain sequencing project: providing services to taxonomists for standard genome sequencing and annotation.</title>
        <authorList>
            <consortium name="The Broad Institute Genomics Platform"/>
            <consortium name="The Broad Institute Genome Sequencing Center for Infectious Disease"/>
            <person name="Wu L."/>
            <person name="Ma J."/>
        </authorList>
    </citation>
    <scope>NUCLEOTIDE SEQUENCE [LARGE SCALE GENOMIC DNA]</scope>
    <source>
        <strain evidence="2 3">JCM 6833</strain>
    </source>
</reference>
<evidence type="ECO:0000256" key="1">
    <source>
        <dbReference type="SAM" id="SignalP"/>
    </source>
</evidence>
<keyword evidence="1" id="KW-0732">Signal</keyword>
<dbReference type="RefSeq" id="WP_344541871.1">
    <property type="nucleotide sequence ID" value="NZ_BAAATD010000004.1"/>
</dbReference>
<feature type="chain" id="PRO_5045979765" evidence="1">
    <location>
        <begin position="32"/>
        <end position="286"/>
    </location>
</feature>
<evidence type="ECO:0000313" key="2">
    <source>
        <dbReference type="EMBL" id="GAA2597322.1"/>
    </source>
</evidence>
<accession>A0ABN3PQB7</accession>
<comment type="caution">
    <text evidence="2">The sequence shown here is derived from an EMBL/GenBank/DDBJ whole genome shotgun (WGS) entry which is preliminary data.</text>
</comment>
<gene>
    <name evidence="2" type="ORF">GCM10010411_33550</name>
</gene>
<feature type="signal peptide" evidence="1">
    <location>
        <begin position="1"/>
        <end position="31"/>
    </location>
</feature>
<dbReference type="Proteomes" id="UP001501509">
    <property type="component" value="Unassembled WGS sequence"/>
</dbReference>
<sequence>MNKHITGRVIAVVAAAGVAVPLVVTGNTASAEPVAAVAKAPAYVEYHAKSKAYHVATGTKLARSGYRPISLNVSDRANPKYAAVWVKRKGPAFTQIVGQTRATFQKSFNGLRKKGYQPITITATGSGASGLYSGIFEKKKGNFFAWGDLTAAKLAKHNTYAQRKGFIPISIDAYGTAKAPRFLAVWVANPRKVKWSVSLNKSFAAHDKLFKAQVKKGWRPSFVAVGSGYTAIWRSDKIGPWVELTGMTSAGLTARLKQAKAKGYYPIQIAGGGTGASSRYAAIWRK</sequence>
<protein>
    <submittedName>
        <fullName evidence="2">Uncharacterized protein</fullName>
    </submittedName>
</protein>
<dbReference type="InterPro" id="IPR049511">
    <property type="entry name" value="PGH-like_rpt"/>
</dbReference>
<keyword evidence="3" id="KW-1185">Reference proteome</keyword>
<dbReference type="Pfam" id="PF17660">
    <property type="entry name" value="BTRD1"/>
    <property type="match status" value="5"/>
</dbReference>
<organism evidence="2 3">
    <name type="scientific">Actinomadura fulvescens</name>
    <dbReference type="NCBI Taxonomy" id="46160"/>
    <lineage>
        <taxon>Bacteria</taxon>
        <taxon>Bacillati</taxon>
        <taxon>Actinomycetota</taxon>
        <taxon>Actinomycetes</taxon>
        <taxon>Streptosporangiales</taxon>
        <taxon>Thermomonosporaceae</taxon>
        <taxon>Actinomadura</taxon>
    </lineage>
</organism>
<dbReference type="EMBL" id="BAAATD010000004">
    <property type="protein sequence ID" value="GAA2597322.1"/>
    <property type="molecule type" value="Genomic_DNA"/>
</dbReference>
<evidence type="ECO:0000313" key="3">
    <source>
        <dbReference type="Proteomes" id="UP001501509"/>
    </source>
</evidence>
<proteinExistence type="predicted"/>
<name>A0ABN3PQB7_9ACTN</name>